<gene>
    <name evidence="2" type="ORF">H9935_02450</name>
</gene>
<sequence length="253" mass="27785">MKNILEYLELTAEKYPWRTAVEDPKGSLTWGELEDLSKRIGTAAGKRIVLGDPVMILAPKSPLGLAAMFGAVYGGGFYVNADPGLPPERLREIFRVLQPKLVLIHPEGIPLIRQAGYEGDYCLLHDAAREERDEGLLEQRRKAGSSTDILYGIFTSGSTGTPKGIVVSHKAVIDFITHFTEIFGINEEDRIGNQAPFDFDVSVKDIYSAVMTGAALVLIPRQMFSVPAALLDYLCEKKTTVLIWAVSALTMIS</sequence>
<reference evidence="2" key="2">
    <citation type="submission" date="2021-04" db="EMBL/GenBank/DDBJ databases">
        <authorList>
            <person name="Gilroy R."/>
        </authorList>
    </citation>
    <scope>NUCLEOTIDE SEQUENCE</scope>
    <source>
        <strain evidence="2">ChiSxjej6B18-287</strain>
    </source>
</reference>
<dbReference type="EMBL" id="DWWV01000029">
    <property type="protein sequence ID" value="HJC09658.1"/>
    <property type="molecule type" value="Genomic_DNA"/>
</dbReference>
<dbReference type="GO" id="GO:0044550">
    <property type="term" value="P:secondary metabolite biosynthetic process"/>
    <property type="evidence" value="ECO:0007669"/>
    <property type="project" value="TreeGrafter"/>
</dbReference>
<dbReference type="PANTHER" id="PTHR45527">
    <property type="entry name" value="NONRIBOSOMAL PEPTIDE SYNTHETASE"/>
    <property type="match status" value="1"/>
</dbReference>
<reference evidence="2" key="1">
    <citation type="journal article" date="2021" name="PeerJ">
        <title>Extensive microbial diversity within the chicken gut microbiome revealed by metagenomics and culture.</title>
        <authorList>
            <person name="Gilroy R."/>
            <person name="Ravi A."/>
            <person name="Getino M."/>
            <person name="Pursley I."/>
            <person name="Horton D.L."/>
            <person name="Alikhan N.F."/>
            <person name="Baker D."/>
            <person name="Gharbi K."/>
            <person name="Hall N."/>
            <person name="Watson M."/>
            <person name="Adriaenssens E.M."/>
            <person name="Foster-Nyarko E."/>
            <person name="Jarju S."/>
            <person name="Secka A."/>
            <person name="Antonio M."/>
            <person name="Oren A."/>
            <person name="Chaudhuri R.R."/>
            <person name="La Ragione R."/>
            <person name="Hildebrand F."/>
            <person name="Pallen M.J."/>
        </authorList>
    </citation>
    <scope>NUCLEOTIDE SEQUENCE</scope>
    <source>
        <strain evidence="2">ChiSxjej6B18-287</strain>
    </source>
</reference>
<dbReference type="AlphaFoldDB" id="A0A9D2SII6"/>
<dbReference type="GO" id="GO:0043041">
    <property type="term" value="P:amino acid activation for nonribosomal peptide biosynthetic process"/>
    <property type="evidence" value="ECO:0007669"/>
    <property type="project" value="TreeGrafter"/>
</dbReference>
<dbReference type="Proteomes" id="UP000823893">
    <property type="component" value="Unassembled WGS sequence"/>
</dbReference>
<dbReference type="PANTHER" id="PTHR45527:SF1">
    <property type="entry name" value="FATTY ACID SYNTHASE"/>
    <property type="match status" value="1"/>
</dbReference>
<organism evidence="2 3">
    <name type="scientific">Candidatus Blautia merdigallinarum</name>
    <dbReference type="NCBI Taxonomy" id="2838495"/>
    <lineage>
        <taxon>Bacteria</taxon>
        <taxon>Bacillati</taxon>
        <taxon>Bacillota</taxon>
        <taxon>Clostridia</taxon>
        <taxon>Lachnospirales</taxon>
        <taxon>Lachnospiraceae</taxon>
        <taxon>Blautia</taxon>
    </lineage>
</organism>
<protein>
    <submittedName>
        <fullName evidence="2">AMP-binding protein</fullName>
    </submittedName>
</protein>
<dbReference type="InterPro" id="IPR042099">
    <property type="entry name" value="ANL_N_sf"/>
</dbReference>
<evidence type="ECO:0000259" key="1">
    <source>
        <dbReference type="Pfam" id="PF00501"/>
    </source>
</evidence>
<name>A0A9D2SII6_9FIRM</name>
<proteinExistence type="predicted"/>
<dbReference type="GO" id="GO:0031177">
    <property type="term" value="F:phosphopantetheine binding"/>
    <property type="evidence" value="ECO:0007669"/>
    <property type="project" value="TreeGrafter"/>
</dbReference>
<evidence type="ECO:0000313" key="3">
    <source>
        <dbReference type="Proteomes" id="UP000823893"/>
    </source>
</evidence>
<feature type="non-terminal residue" evidence="2">
    <location>
        <position position="253"/>
    </location>
</feature>
<dbReference type="Pfam" id="PF00501">
    <property type="entry name" value="AMP-binding"/>
    <property type="match status" value="1"/>
</dbReference>
<evidence type="ECO:0000313" key="2">
    <source>
        <dbReference type="EMBL" id="HJC09658.1"/>
    </source>
</evidence>
<accession>A0A9D2SII6</accession>
<dbReference type="GO" id="GO:0005737">
    <property type="term" value="C:cytoplasm"/>
    <property type="evidence" value="ECO:0007669"/>
    <property type="project" value="TreeGrafter"/>
</dbReference>
<dbReference type="SUPFAM" id="SSF56801">
    <property type="entry name" value="Acetyl-CoA synthetase-like"/>
    <property type="match status" value="1"/>
</dbReference>
<dbReference type="Gene3D" id="3.40.50.12780">
    <property type="entry name" value="N-terminal domain of ligase-like"/>
    <property type="match status" value="1"/>
</dbReference>
<dbReference type="InterPro" id="IPR000873">
    <property type="entry name" value="AMP-dep_synth/lig_dom"/>
</dbReference>
<comment type="caution">
    <text evidence="2">The sequence shown here is derived from an EMBL/GenBank/DDBJ whole genome shotgun (WGS) entry which is preliminary data.</text>
</comment>
<feature type="domain" description="AMP-dependent synthetase/ligase" evidence="1">
    <location>
        <begin position="9"/>
        <end position="251"/>
    </location>
</feature>